<comment type="caution">
    <text evidence="2">The sequence shown here is derived from an EMBL/GenBank/DDBJ whole genome shotgun (WGS) entry which is preliminary data.</text>
</comment>
<dbReference type="InterPro" id="IPR029044">
    <property type="entry name" value="Nucleotide-diphossugar_trans"/>
</dbReference>
<dbReference type="CDD" id="cd00761">
    <property type="entry name" value="Glyco_tranf_GTA_type"/>
    <property type="match status" value="1"/>
</dbReference>
<evidence type="ECO:0000313" key="2">
    <source>
        <dbReference type="EMBL" id="MCX5617271.1"/>
    </source>
</evidence>
<dbReference type="PANTHER" id="PTHR43685:SF2">
    <property type="entry name" value="GLYCOSYLTRANSFERASE 2-LIKE DOMAIN-CONTAINING PROTEIN"/>
    <property type="match status" value="1"/>
</dbReference>
<sequence>MTVPYKVAIILRTKNRPLFLARALESMRRQSFQDFRIYIINDGGDADEVARIAAQFGPYEEDRVVHVDLPVSGGRGQAMSIGLGLVKEAYVHIHDDDDTLEPEFYARTVAYLDDDVAGTFVGVTTSSYDIVEHMEDGRIVFDNRFDVYGRKEGTIVDYSLFLSHVSLLSTITTLFRRSAVAGSHGVDTTLPYVEDQDFFQRLMMAGEVGIIPDFLANYHQRPFVTGGPEDKSETDFKYDAVMAYTNNVVRDAIRGRGKMRELQAAFIQNSRQGHRYAAPLSHQVSQLQQQCGQLSQEVSSLKDDIGRLARLVSRLADRLEKN</sequence>
<feature type="domain" description="Glycosyltransferase 2-like" evidence="1">
    <location>
        <begin position="9"/>
        <end position="137"/>
    </location>
</feature>
<dbReference type="Proteomes" id="UP001165576">
    <property type="component" value="Unassembled WGS sequence"/>
</dbReference>
<dbReference type="InterPro" id="IPR050834">
    <property type="entry name" value="Glycosyltransf_2"/>
</dbReference>
<evidence type="ECO:0000313" key="3">
    <source>
        <dbReference type="Proteomes" id="UP001165576"/>
    </source>
</evidence>
<dbReference type="RefSeq" id="WP_266115784.1">
    <property type="nucleotide sequence ID" value="NZ_JANIDY010000001.1"/>
</dbReference>
<reference evidence="2" key="1">
    <citation type="submission" date="2022-07" db="EMBL/GenBank/DDBJ databases">
        <title>Bombella genomes.</title>
        <authorList>
            <person name="Harer L."/>
            <person name="Styblova S."/>
            <person name="Ehrmann M."/>
        </authorList>
    </citation>
    <scope>NUCLEOTIDE SEQUENCE</scope>
    <source>
        <strain evidence="2">TMW 2.2543</strain>
    </source>
</reference>
<dbReference type="SUPFAM" id="SSF53448">
    <property type="entry name" value="Nucleotide-diphospho-sugar transferases"/>
    <property type="match status" value="1"/>
</dbReference>
<evidence type="ECO:0000259" key="1">
    <source>
        <dbReference type="Pfam" id="PF00535"/>
    </source>
</evidence>
<dbReference type="PANTHER" id="PTHR43685">
    <property type="entry name" value="GLYCOSYLTRANSFERASE"/>
    <property type="match status" value="1"/>
</dbReference>
<proteinExistence type="predicted"/>
<gene>
    <name evidence="2" type="ORF">NQF86_01100</name>
</gene>
<organism evidence="2 3">
    <name type="scientific">Bombella pluederhausensis</name>
    <dbReference type="NCBI Taxonomy" id="2967336"/>
    <lineage>
        <taxon>Bacteria</taxon>
        <taxon>Pseudomonadati</taxon>
        <taxon>Pseudomonadota</taxon>
        <taxon>Alphaproteobacteria</taxon>
        <taxon>Acetobacterales</taxon>
        <taxon>Acetobacteraceae</taxon>
        <taxon>Bombella</taxon>
    </lineage>
</organism>
<dbReference type="EMBL" id="JANIDY010000001">
    <property type="protein sequence ID" value="MCX5617271.1"/>
    <property type="molecule type" value="Genomic_DNA"/>
</dbReference>
<dbReference type="Gene3D" id="3.90.550.10">
    <property type="entry name" value="Spore Coat Polysaccharide Biosynthesis Protein SpsA, Chain A"/>
    <property type="match status" value="1"/>
</dbReference>
<keyword evidence="3" id="KW-1185">Reference proteome</keyword>
<protein>
    <submittedName>
        <fullName evidence="2">Glycosyltransferase</fullName>
    </submittedName>
</protein>
<accession>A0ABT3WDW9</accession>
<dbReference type="Pfam" id="PF00535">
    <property type="entry name" value="Glycos_transf_2"/>
    <property type="match status" value="1"/>
</dbReference>
<dbReference type="InterPro" id="IPR001173">
    <property type="entry name" value="Glyco_trans_2-like"/>
</dbReference>
<name>A0ABT3WDW9_9PROT</name>